<dbReference type="EMBL" id="JARQWQ010000151">
    <property type="protein sequence ID" value="KAK2548254.1"/>
    <property type="molecule type" value="Genomic_DNA"/>
</dbReference>
<reference evidence="1" key="2">
    <citation type="journal article" date="2023" name="Science">
        <title>Genomic signatures of disease resistance in endangered staghorn corals.</title>
        <authorList>
            <person name="Vollmer S.V."/>
            <person name="Selwyn J.D."/>
            <person name="Despard B.A."/>
            <person name="Roesel C.L."/>
        </authorList>
    </citation>
    <scope>NUCLEOTIDE SEQUENCE</scope>
    <source>
        <strain evidence="1">K2</strain>
    </source>
</reference>
<protein>
    <submittedName>
        <fullName evidence="1">Uncharacterized protein</fullName>
    </submittedName>
</protein>
<evidence type="ECO:0000313" key="2">
    <source>
        <dbReference type="Proteomes" id="UP001249851"/>
    </source>
</evidence>
<gene>
    <name evidence="1" type="ORF">P5673_031576</name>
</gene>
<dbReference type="Proteomes" id="UP001249851">
    <property type="component" value="Unassembled WGS sequence"/>
</dbReference>
<comment type="caution">
    <text evidence="1">The sequence shown here is derived from an EMBL/GenBank/DDBJ whole genome shotgun (WGS) entry which is preliminary data.</text>
</comment>
<reference evidence="1" key="1">
    <citation type="journal article" date="2023" name="G3 (Bethesda)">
        <title>Whole genome assembly and annotation of the endangered Caribbean coral Acropora cervicornis.</title>
        <authorList>
            <person name="Selwyn J.D."/>
            <person name="Vollmer S.V."/>
        </authorList>
    </citation>
    <scope>NUCLEOTIDE SEQUENCE</scope>
    <source>
        <strain evidence="1">K2</strain>
    </source>
</reference>
<evidence type="ECO:0000313" key="1">
    <source>
        <dbReference type="EMBL" id="KAK2548254.1"/>
    </source>
</evidence>
<dbReference type="AlphaFoldDB" id="A0AAD9USE0"/>
<accession>A0AAD9USE0</accession>
<name>A0AAD9USE0_ACRCE</name>
<proteinExistence type="predicted"/>
<organism evidence="1 2">
    <name type="scientific">Acropora cervicornis</name>
    <name type="common">Staghorn coral</name>
    <dbReference type="NCBI Taxonomy" id="6130"/>
    <lineage>
        <taxon>Eukaryota</taxon>
        <taxon>Metazoa</taxon>
        <taxon>Cnidaria</taxon>
        <taxon>Anthozoa</taxon>
        <taxon>Hexacorallia</taxon>
        <taxon>Scleractinia</taxon>
        <taxon>Astrocoeniina</taxon>
        <taxon>Acroporidae</taxon>
        <taxon>Acropora</taxon>
    </lineage>
</organism>
<keyword evidence="2" id="KW-1185">Reference proteome</keyword>
<sequence length="289" mass="32024">MPTLIGIEVYIWEEAVTDEDRIISINFPRLKEENGLSPLRERYAFVAMNVHNVTRAVNQVISLDSKHKHEGGQNTTKAANTIKINTTATFDKKSLKNAKLVSGKRLNKTRNNRDLSLAALEGLDRGALGLSSLTMPYGTRLAALGYQQAPTLQQLPQYRGLIPTTNGLLQNAGALRLPSYRMQLARLLPALAMYRNQLQLPRNDGGNLATDVHVFKTPNRLKYNSIPLKPNIEQQELLGNGLNLPALLQLNSADDSTINGLADDDLDELVNEVVFVHRIPATMEDLVLI</sequence>